<gene>
    <name evidence="3" type="ORF">GX356_07560</name>
</gene>
<dbReference type="InterPro" id="IPR024341">
    <property type="entry name" value="DUF2631"/>
</dbReference>
<dbReference type="AlphaFoldDB" id="A0A7X8RH05"/>
<name>A0A7X8RH05_9CORY</name>
<evidence type="ECO:0000313" key="4">
    <source>
        <dbReference type="Proteomes" id="UP000568696"/>
    </source>
</evidence>
<sequence>MAASHEIVPEVHNGTSTLDVPSAAFGWSELSRTTVQVAGWVSVLILLGYNFGNHEGHVETIWLLSIAALVAIGLLIHLFEPKLSQVRTLSARNQPANHREPDWAYNQKTLSGTYANLTDSQLIAMNIDPARVQHLRETPAVEANRSVGSVGTVGTGSTAASELEAR</sequence>
<accession>A0A7X8RH05</accession>
<dbReference type="Pfam" id="PF10939">
    <property type="entry name" value="DUF2631"/>
    <property type="match status" value="1"/>
</dbReference>
<evidence type="ECO:0000313" key="3">
    <source>
        <dbReference type="EMBL" id="NLP39555.1"/>
    </source>
</evidence>
<evidence type="ECO:0000256" key="2">
    <source>
        <dbReference type="SAM" id="Phobius"/>
    </source>
</evidence>
<dbReference type="EMBL" id="JAAYSN010000201">
    <property type="protein sequence ID" value="NLP39555.1"/>
    <property type="molecule type" value="Genomic_DNA"/>
</dbReference>
<feature type="region of interest" description="Disordered" evidence="1">
    <location>
        <begin position="147"/>
        <end position="166"/>
    </location>
</feature>
<protein>
    <submittedName>
        <fullName evidence="3">DUF2631 domain-containing protein</fullName>
    </submittedName>
</protein>
<evidence type="ECO:0000256" key="1">
    <source>
        <dbReference type="SAM" id="MobiDB-lite"/>
    </source>
</evidence>
<feature type="transmembrane region" description="Helical" evidence="2">
    <location>
        <begin position="30"/>
        <end position="49"/>
    </location>
</feature>
<comment type="caution">
    <text evidence="3">The sequence shown here is derived from an EMBL/GenBank/DDBJ whole genome shotgun (WGS) entry which is preliminary data.</text>
</comment>
<keyword evidence="2" id="KW-0812">Transmembrane</keyword>
<dbReference type="Proteomes" id="UP000568696">
    <property type="component" value="Unassembled WGS sequence"/>
</dbReference>
<keyword evidence="2" id="KW-0472">Membrane</keyword>
<feature type="compositionally biased region" description="Low complexity" evidence="1">
    <location>
        <begin position="147"/>
        <end position="158"/>
    </location>
</feature>
<feature type="transmembrane region" description="Helical" evidence="2">
    <location>
        <begin position="61"/>
        <end position="79"/>
    </location>
</feature>
<proteinExistence type="predicted"/>
<keyword evidence="2" id="KW-1133">Transmembrane helix</keyword>
<reference evidence="3 4" key="1">
    <citation type="journal article" date="2020" name="Biotechnol. Biofuels">
        <title>New insights from the biogas microbiome by comprehensive genome-resolved metagenomics of nearly 1600 species originating from multiple anaerobic digesters.</title>
        <authorList>
            <person name="Campanaro S."/>
            <person name="Treu L."/>
            <person name="Rodriguez-R L.M."/>
            <person name="Kovalovszki A."/>
            <person name="Ziels R.M."/>
            <person name="Maus I."/>
            <person name="Zhu X."/>
            <person name="Kougias P.G."/>
            <person name="Basile A."/>
            <person name="Luo G."/>
            <person name="Schluter A."/>
            <person name="Konstantinidis K.T."/>
            <person name="Angelidaki I."/>
        </authorList>
    </citation>
    <scope>NUCLEOTIDE SEQUENCE [LARGE SCALE GENOMIC DNA]</scope>
    <source>
        <strain evidence="3">AS23ysBPME_344</strain>
    </source>
</reference>
<organism evidence="3 4">
    <name type="scientific">Corynebacterium pollutisoli</name>
    <dbReference type="NCBI Taxonomy" id="1610489"/>
    <lineage>
        <taxon>Bacteria</taxon>
        <taxon>Bacillati</taxon>
        <taxon>Actinomycetota</taxon>
        <taxon>Actinomycetes</taxon>
        <taxon>Mycobacteriales</taxon>
        <taxon>Corynebacteriaceae</taxon>
        <taxon>Corynebacterium</taxon>
    </lineage>
</organism>